<organism evidence="8 9">
    <name type="scientific">Nocardiopsis exhalans</name>
    <dbReference type="NCBI Taxonomy" id="163604"/>
    <lineage>
        <taxon>Bacteria</taxon>
        <taxon>Bacillati</taxon>
        <taxon>Actinomycetota</taxon>
        <taxon>Actinomycetes</taxon>
        <taxon>Streptosporangiales</taxon>
        <taxon>Nocardiopsidaceae</taxon>
        <taxon>Nocardiopsis</taxon>
    </lineage>
</organism>
<evidence type="ECO:0000256" key="3">
    <source>
        <dbReference type="ARBA" id="ARBA00022692"/>
    </source>
</evidence>
<reference evidence="8" key="1">
    <citation type="submission" date="2022-06" db="EMBL/GenBank/DDBJ databases">
        <authorList>
            <person name="Ping M."/>
        </authorList>
    </citation>
    <scope>NUCLEOTIDE SEQUENCE</scope>
    <source>
        <strain evidence="8">JCM11759T</strain>
    </source>
</reference>
<dbReference type="PANTHER" id="PTHR30213:SF0">
    <property type="entry name" value="UPF0761 MEMBRANE PROTEIN YIHY"/>
    <property type="match status" value="1"/>
</dbReference>
<dbReference type="NCBIfam" id="TIGR00765">
    <property type="entry name" value="yihY_not_rbn"/>
    <property type="match status" value="1"/>
</dbReference>
<name>A0ABY5DHI3_9ACTN</name>
<dbReference type="Pfam" id="PF03631">
    <property type="entry name" value="Virul_fac_BrkB"/>
    <property type="match status" value="1"/>
</dbReference>
<feature type="compositionally biased region" description="Basic and acidic residues" evidence="6">
    <location>
        <begin position="1"/>
        <end position="12"/>
    </location>
</feature>
<comment type="subcellular location">
    <subcellularLocation>
        <location evidence="1">Cell membrane</location>
        <topology evidence="1">Multi-pass membrane protein</topology>
    </subcellularLocation>
</comment>
<dbReference type="InterPro" id="IPR017039">
    <property type="entry name" value="Virul_fac_BrkB"/>
</dbReference>
<keyword evidence="5 7" id="KW-0472">Membrane</keyword>
<sequence>MGEQGKRERARDTPGAAASRPTRIPAAGWRAVGARVWREIEEGRVGLLAAGMAFKAMLALFPALLAAVSVFGILADPEELTDQIQDWTAAAPDELSTLVEVQLTAIAETATGALGFTFAMSLLVALWSGSGAMAGLMEGCTTAYDEVDHRSFFVKRGIAVLLALGVGSFAFVVVGLMAVLPMLVGALDLGENATLAIRIGQWPLLAAVTVVGLGIVYRVATHRRSPSARWLTPGVVIAMLLWLVCSGLFTFSVQRFGNLGATYGTIGGVIVLMIWLWLSSFIVLLGAAINAELEQQAQTGGAGVARKAVS</sequence>
<keyword evidence="9" id="KW-1185">Reference proteome</keyword>
<feature type="transmembrane region" description="Helical" evidence="7">
    <location>
        <begin position="200"/>
        <end position="219"/>
    </location>
</feature>
<evidence type="ECO:0000256" key="2">
    <source>
        <dbReference type="ARBA" id="ARBA00022475"/>
    </source>
</evidence>
<evidence type="ECO:0000313" key="9">
    <source>
        <dbReference type="Proteomes" id="UP001055940"/>
    </source>
</evidence>
<feature type="transmembrane region" description="Helical" evidence="7">
    <location>
        <begin position="158"/>
        <end position="180"/>
    </location>
</feature>
<dbReference type="Proteomes" id="UP001055940">
    <property type="component" value="Chromosome"/>
</dbReference>
<feature type="transmembrane region" description="Helical" evidence="7">
    <location>
        <begin position="45"/>
        <end position="74"/>
    </location>
</feature>
<keyword evidence="4 7" id="KW-1133">Transmembrane helix</keyword>
<evidence type="ECO:0000256" key="6">
    <source>
        <dbReference type="SAM" id="MobiDB-lite"/>
    </source>
</evidence>
<evidence type="ECO:0000256" key="1">
    <source>
        <dbReference type="ARBA" id="ARBA00004651"/>
    </source>
</evidence>
<dbReference type="PANTHER" id="PTHR30213">
    <property type="entry name" value="INNER MEMBRANE PROTEIN YHJD"/>
    <property type="match status" value="1"/>
</dbReference>
<feature type="transmembrane region" description="Helical" evidence="7">
    <location>
        <begin position="231"/>
        <end position="251"/>
    </location>
</feature>
<dbReference type="PIRSF" id="PIRSF035875">
    <property type="entry name" value="RNase_BN"/>
    <property type="match status" value="1"/>
</dbReference>
<feature type="region of interest" description="Disordered" evidence="6">
    <location>
        <begin position="1"/>
        <end position="21"/>
    </location>
</feature>
<feature type="transmembrane region" description="Helical" evidence="7">
    <location>
        <begin position="113"/>
        <end position="137"/>
    </location>
</feature>
<feature type="transmembrane region" description="Helical" evidence="7">
    <location>
        <begin position="263"/>
        <end position="289"/>
    </location>
</feature>
<evidence type="ECO:0000256" key="4">
    <source>
        <dbReference type="ARBA" id="ARBA00022989"/>
    </source>
</evidence>
<accession>A0ABY5DHI3</accession>
<evidence type="ECO:0000256" key="5">
    <source>
        <dbReference type="ARBA" id="ARBA00023136"/>
    </source>
</evidence>
<dbReference type="RefSeq" id="WP_254421728.1">
    <property type="nucleotide sequence ID" value="NZ_BAAAJB010000051.1"/>
</dbReference>
<keyword evidence="2" id="KW-1003">Cell membrane</keyword>
<dbReference type="EMBL" id="CP099837">
    <property type="protein sequence ID" value="USY22983.1"/>
    <property type="molecule type" value="Genomic_DNA"/>
</dbReference>
<gene>
    <name evidence="8" type="ORF">NE857_15995</name>
</gene>
<proteinExistence type="predicted"/>
<evidence type="ECO:0000256" key="7">
    <source>
        <dbReference type="SAM" id="Phobius"/>
    </source>
</evidence>
<keyword evidence="3 7" id="KW-0812">Transmembrane</keyword>
<protein>
    <submittedName>
        <fullName evidence="8">YihY/virulence factor BrkB family protein</fullName>
    </submittedName>
</protein>
<evidence type="ECO:0000313" key="8">
    <source>
        <dbReference type="EMBL" id="USY22983.1"/>
    </source>
</evidence>